<dbReference type="InterPro" id="IPR036188">
    <property type="entry name" value="FAD/NAD-bd_sf"/>
</dbReference>
<dbReference type="Proteomes" id="UP000281553">
    <property type="component" value="Unassembled WGS sequence"/>
</dbReference>
<gene>
    <name evidence="2" type="ORF">DILT_LOCUS7639</name>
</gene>
<protein>
    <recommendedName>
        <fullName evidence="1">[F-actin]-monooxygenase MICAL1-3-like Rossman domain-containing protein</fullName>
    </recommendedName>
</protein>
<dbReference type="AlphaFoldDB" id="A0A3P7LPB2"/>
<feature type="domain" description="[F-actin]-monooxygenase MICAL1-3-like Rossman" evidence="1">
    <location>
        <begin position="88"/>
        <end position="164"/>
    </location>
</feature>
<dbReference type="InterPro" id="IPR057494">
    <property type="entry name" value="Rossman_Mical"/>
</dbReference>
<sequence length="202" mass="23278">MKYQTQMSCNSESTVNGCGDRLLETFETRPCRPLFTFHDGKRAHFGWRAKFKPFNRALSSFEFDVMVGAAGKSNSCLDFPRKELRCRLAIAVTANFINYNTADEARVEEISGVASIFNQQYFSLMSKTLGIELENLVYYKDETHYFVMTVKKHSLLSKGVLKKASLRQFFDRVLFWRLHLLKILRLCFASPFVSLVLDIQAV</sequence>
<evidence type="ECO:0000313" key="3">
    <source>
        <dbReference type="Proteomes" id="UP000281553"/>
    </source>
</evidence>
<proteinExistence type="predicted"/>
<dbReference type="OrthoDB" id="20799at2759"/>
<accession>A0A3P7LPB2</accession>
<dbReference type="EMBL" id="UYRU01052313">
    <property type="protein sequence ID" value="VDN11808.1"/>
    <property type="molecule type" value="Genomic_DNA"/>
</dbReference>
<evidence type="ECO:0000313" key="2">
    <source>
        <dbReference type="EMBL" id="VDN11808.1"/>
    </source>
</evidence>
<evidence type="ECO:0000259" key="1">
    <source>
        <dbReference type="Pfam" id="PF25413"/>
    </source>
</evidence>
<organism evidence="2 3">
    <name type="scientific">Dibothriocephalus latus</name>
    <name type="common">Fish tapeworm</name>
    <name type="synonym">Diphyllobothrium latum</name>
    <dbReference type="NCBI Taxonomy" id="60516"/>
    <lineage>
        <taxon>Eukaryota</taxon>
        <taxon>Metazoa</taxon>
        <taxon>Spiralia</taxon>
        <taxon>Lophotrochozoa</taxon>
        <taxon>Platyhelminthes</taxon>
        <taxon>Cestoda</taxon>
        <taxon>Eucestoda</taxon>
        <taxon>Diphyllobothriidea</taxon>
        <taxon>Diphyllobothriidae</taxon>
        <taxon>Dibothriocephalus</taxon>
    </lineage>
</organism>
<name>A0A3P7LPB2_DIBLA</name>
<reference evidence="2 3" key="1">
    <citation type="submission" date="2018-11" db="EMBL/GenBank/DDBJ databases">
        <authorList>
            <consortium name="Pathogen Informatics"/>
        </authorList>
    </citation>
    <scope>NUCLEOTIDE SEQUENCE [LARGE SCALE GENOMIC DNA]</scope>
</reference>
<dbReference type="Pfam" id="PF25413">
    <property type="entry name" value="Rossman_Mical"/>
    <property type="match status" value="1"/>
</dbReference>
<keyword evidence="3" id="KW-1185">Reference proteome</keyword>
<dbReference type="Gene3D" id="3.50.50.60">
    <property type="entry name" value="FAD/NAD(P)-binding domain"/>
    <property type="match status" value="1"/>
</dbReference>